<keyword evidence="3" id="KW-1185">Reference proteome</keyword>
<proteinExistence type="predicted"/>
<dbReference type="EMBL" id="JBBPBK010000016">
    <property type="protein sequence ID" value="KAK9268265.1"/>
    <property type="molecule type" value="Genomic_DNA"/>
</dbReference>
<dbReference type="AlphaFoldDB" id="A0AAP0NAQ5"/>
<gene>
    <name evidence="2" type="ORF">L1049_010708</name>
</gene>
<evidence type="ECO:0000313" key="2">
    <source>
        <dbReference type="EMBL" id="KAK9268265.1"/>
    </source>
</evidence>
<feature type="compositionally biased region" description="Polar residues" evidence="1">
    <location>
        <begin position="43"/>
        <end position="56"/>
    </location>
</feature>
<dbReference type="PANTHER" id="PTHR37187:SF19">
    <property type="entry name" value="(RAPE) HYPOTHETICAL PROTEIN"/>
    <property type="match status" value="1"/>
</dbReference>
<evidence type="ECO:0000256" key="1">
    <source>
        <dbReference type="SAM" id="MobiDB-lite"/>
    </source>
</evidence>
<evidence type="ECO:0000313" key="3">
    <source>
        <dbReference type="Proteomes" id="UP001415857"/>
    </source>
</evidence>
<feature type="compositionally biased region" description="Basic and acidic residues" evidence="1">
    <location>
        <begin position="79"/>
        <end position="95"/>
    </location>
</feature>
<reference evidence="2 3" key="1">
    <citation type="journal article" date="2024" name="Plant J.">
        <title>Genome sequences and population genomics reveal climatic adaptation and genomic divergence between two closely related sweetgum species.</title>
        <authorList>
            <person name="Xu W.Q."/>
            <person name="Ren C.Q."/>
            <person name="Zhang X.Y."/>
            <person name="Comes H.P."/>
            <person name="Liu X.H."/>
            <person name="Li Y.G."/>
            <person name="Kettle C.J."/>
            <person name="Jalonen R."/>
            <person name="Gaisberger H."/>
            <person name="Ma Y.Z."/>
            <person name="Qiu Y.X."/>
        </authorList>
    </citation>
    <scope>NUCLEOTIDE SEQUENCE [LARGE SCALE GENOMIC DNA]</scope>
    <source>
        <strain evidence="2">Hangzhou</strain>
    </source>
</reference>
<organism evidence="2 3">
    <name type="scientific">Liquidambar formosana</name>
    <name type="common">Formosan gum</name>
    <dbReference type="NCBI Taxonomy" id="63359"/>
    <lineage>
        <taxon>Eukaryota</taxon>
        <taxon>Viridiplantae</taxon>
        <taxon>Streptophyta</taxon>
        <taxon>Embryophyta</taxon>
        <taxon>Tracheophyta</taxon>
        <taxon>Spermatophyta</taxon>
        <taxon>Magnoliopsida</taxon>
        <taxon>eudicotyledons</taxon>
        <taxon>Gunneridae</taxon>
        <taxon>Pentapetalae</taxon>
        <taxon>Saxifragales</taxon>
        <taxon>Altingiaceae</taxon>
        <taxon>Liquidambar</taxon>
    </lineage>
</organism>
<protein>
    <submittedName>
        <fullName evidence="2">Uncharacterized protein</fullName>
    </submittedName>
</protein>
<comment type="caution">
    <text evidence="2">The sequence shown here is derived from an EMBL/GenBank/DDBJ whole genome shotgun (WGS) entry which is preliminary data.</text>
</comment>
<dbReference type="PANTHER" id="PTHR37187">
    <property type="entry name" value="EXPRESSED PROTEIN"/>
    <property type="match status" value="1"/>
</dbReference>
<accession>A0AAP0NAQ5</accession>
<dbReference type="Proteomes" id="UP001415857">
    <property type="component" value="Unassembled WGS sequence"/>
</dbReference>
<feature type="region of interest" description="Disordered" evidence="1">
    <location>
        <begin position="1"/>
        <end position="110"/>
    </location>
</feature>
<sequence length="328" mass="34838">MIGSDDLKSHDERESDKSEVSSPACHDQYNQHNPFKEEEKMDTSSVRSFVDENSSMEGAPSGGNGTQKIVAEDDGVVEIARELKSDKDSESKTGHDGSSSSSSSDDESQVVEKNIVVSELVKTDEGAYNPVSEGAPLDDSVKLVLSLSEEAACIRDDAVAGKNCNLVLETIPVVDSVKEVVSLSEEVIHVTESAPVENLVNSDVAELGSKESVEKLLPSLDENGVVSSAVADLVSKQNEDKVLPFLDETAGTSSGTIGLALKDNEDKLLQSSNAPSIEIGNGAEHTKDYEIPESSENQPLVASAPRPVETTSWKSCCGILEVLTGSNR</sequence>
<name>A0AAP0NAQ5_LIQFO</name>
<feature type="compositionally biased region" description="Basic and acidic residues" evidence="1">
    <location>
        <begin position="1"/>
        <end position="19"/>
    </location>
</feature>